<evidence type="ECO:0000259" key="13">
    <source>
        <dbReference type="Pfam" id="PF00593"/>
    </source>
</evidence>
<evidence type="ECO:0000313" key="16">
    <source>
        <dbReference type="Proteomes" id="UP000006176"/>
    </source>
</evidence>
<dbReference type="PANTHER" id="PTHR32552:SF82">
    <property type="entry name" value="FCUA PROTEIN"/>
    <property type="match status" value="1"/>
</dbReference>
<sequence length="709" mass="77643">MSIFRIQSRHVIGTLLSLATVSALAETNLIEKEDTSVLSSITIEDIRADGLRPETVEAGTFRGTNIMDVPSTVNVITKEALELQAATGTYDALRNTAGVTKQQNGGETWDQLVIRGIEVQNRTNYRLNGSLPLMNFSQVPLEDKERVEVLKGASALYYGFTSPAGIINYVTKRPTNEPMATVGLMMDQYGSAVGSADVSERFGEEKQVGVRVNAAGGTLGSYLDDVDNGNRSFVSMALDWHVNDRLIIKADVEHEHRQVTEQVGIALPKAVNGVITLPKTVNPTTLVGPDSSKFETETTNVLLRSDYALSDTWSLGLEAGRAKTERERNLATFTFSNPQATTLNTGAGTVKVNHQEYEYTSDLLRAELYGVVTTGDIQHDLTLGTSYTEKNQKPLGSRTSATMAQNLYTPHSITPTVFTQTTGVSYTTKDTGFYTMDRVTLDPQWQVIAGVRHSKYESNQDVTRYKASETTPMVALVYKPLESVSLYASYSEGLEEGEAAPTGTQNEAERLNPGISKQYELGAHWLIPTTGTLVSAAVFDIESPGYYTDAANYYVAGGHKRYSGVELSAQGKITEQLSWLASTQWLDPRFKDMSGNASALNGKLPENAARRTGSLFLSYELSSIAGLSMNAGAYYTGRRPVNDLNQAWLDAVTLFSVGGRYTTKLYGKKNIWQINVDNVTNKEYWAAGGTRLASGSPRTIRLNYKLELY</sequence>
<evidence type="ECO:0000259" key="14">
    <source>
        <dbReference type="Pfam" id="PF07715"/>
    </source>
</evidence>
<evidence type="ECO:0000256" key="3">
    <source>
        <dbReference type="ARBA" id="ARBA00022448"/>
    </source>
</evidence>
<evidence type="ECO:0000256" key="6">
    <source>
        <dbReference type="ARBA" id="ARBA00023077"/>
    </source>
</evidence>
<dbReference type="KEGG" id="sba:Sulba_1152"/>
<keyword evidence="5 10" id="KW-0812">Transmembrane</keyword>
<evidence type="ECO:0000256" key="1">
    <source>
        <dbReference type="ARBA" id="ARBA00004571"/>
    </source>
</evidence>
<keyword evidence="4 10" id="KW-1134">Transmembrane beta strand</keyword>
<name>I3XWX4_SULBS</name>
<dbReference type="AlphaFoldDB" id="I3XWX4"/>
<comment type="similarity">
    <text evidence="2 10 11">Belongs to the TonB-dependent receptor family.</text>
</comment>
<comment type="subcellular location">
    <subcellularLocation>
        <location evidence="1 10">Cell outer membrane</location>
        <topology evidence="1 10">Multi-pass membrane protein</topology>
    </subcellularLocation>
</comment>
<dbReference type="SUPFAM" id="SSF56935">
    <property type="entry name" value="Porins"/>
    <property type="match status" value="1"/>
</dbReference>
<keyword evidence="9 10" id="KW-0998">Cell outer membrane</keyword>
<evidence type="ECO:0000256" key="4">
    <source>
        <dbReference type="ARBA" id="ARBA00022452"/>
    </source>
</evidence>
<accession>I3XWX4</accession>
<feature type="domain" description="TonB-dependent receptor plug" evidence="14">
    <location>
        <begin position="66"/>
        <end position="166"/>
    </location>
</feature>
<dbReference type="PROSITE" id="PS52016">
    <property type="entry name" value="TONB_DEPENDENT_REC_3"/>
    <property type="match status" value="1"/>
</dbReference>
<gene>
    <name evidence="15" type="ordered locus">Sulba_1152</name>
</gene>
<dbReference type="PANTHER" id="PTHR32552">
    <property type="entry name" value="FERRICHROME IRON RECEPTOR-RELATED"/>
    <property type="match status" value="1"/>
</dbReference>
<keyword evidence="8 15" id="KW-0675">Receptor</keyword>
<dbReference type="InterPro" id="IPR012910">
    <property type="entry name" value="Plug_dom"/>
</dbReference>
<evidence type="ECO:0000256" key="7">
    <source>
        <dbReference type="ARBA" id="ARBA00023136"/>
    </source>
</evidence>
<dbReference type="Proteomes" id="UP000006176">
    <property type="component" value="Chromosome"/>
</dbReference>
<keyword evidence="7 10" id="KW-0472">Membrane</keyword>
<dbReference type="InterPro" id="IPR039426">
    <property type="entry name" value="TonB-dep_rcpt-like"/>
</dbReference>
<evidence type="ECO:0000313" key="15">
    <source>
        <dbReference type="EMBL" id="AFL68448.1"/>
    </source>
</evidence>
<keyword evidence="6 11" id="KW-0798">TonB box</keyword>
<evidence type="ECO:0000256" key="8">
    <source>
        <dbReference type="ARBA" id="ARBA00023170"/>
    </source>
</evidence>
<dbReference type="Gene3D" id="2.40.170.20">
    <property type="entry name" value="TonB-dependent receptor, beta-barrel domain"/>
    <property type="match status" value="1"/>
</dbReference>
<dbReference type="STRING" id="760154.Sulba_1152"/>
<evidence type="ECO:0000256" key="9">
    <source>
        <dbReference type="ARBA" id="ARBA00023237"/>
    </source>
</evidence>
<protein>
    <submittedName>
        <fullName evidence="15">TonB-dependent siderophore receptor</fullName>
    </submittedName>
</protein>
<dbReference type="RefSeq" id="WP_014769327.1">
    <property type="nucleotide sequence ID" value="NC_018002.1"/>
</dbReference>
<dbReference type="CDD" id="cd01347">
    <property type="entry name" value="ligand_gated_channel"/>
    <property type="match status" value="1"/>
</dbReference>
<feature type="domain" description="TonB-dependent receptor-like beta-barrel" evidence="13">
    <location>
        <begin position="285"/>
        <end position="679"/>
    </location>
</feature>
<dbReference type="NCBIfam" id="TIGR01783">
    <property type="entry name" value="TonB-siderophor"/>
    <property type="match status" value="1"/>
</dbReference>
<dbReference type="eggNOG" id="COG4773">
    <property type="taxonomic scope" value="Bacteria"/>
</dbReference>
<dbReference type="GO" id="GO:0038023">
    <property type="term" value="F:signaling receptor activity"/>
    <property type="evidence" value="ECO:0007669"/>
    <property type="project" value="InterPro"/>
</dbReference>
<evidence type="ECO:0000256" key="2">
    <source>
        <dbReference type="ARBA" id="ARBA00009810"/>
    </source>
</evidence>
<dbReference type="InterPro" id="IPR010105">
    <property type="entry name" value="TonB_sidphr_rcpt"/>
</dbReference>
<dbReference type="Pfam" id="PF00593">
    <property type="entry name" value="TonB_dep_Rec_b-barrel"/>
    <property type="match status" value="1"/>
</dbReference>
<reference evidence="15 16" key="1">
    <citation type="submission" date="2012-06" db="EMBL/GenBank/DDBJ databases">
        <title>Complete sequence of Sulfurospirillum barnesii SES-3.</title>
        <authorList>
            <consortium name="US DOE Joint Genome Institute"/>
            <person name="Lucas S."/>
            <person name="Han J."/>
            <person name="Lapidus A."/>
            <person name="Cheng J.-F."/>
            <person name="Goodwin L."/>
            <person name="Pitluck S."/>
            <person name="Peters L."/>
            <person name="Ovchinnikova G."/>
            <person name="Lu M."/>
            <person name="Detter J.C."/>
            <person name="Han C."/>
            <person name="Tapia R."/>
            <person name="Land M."/>
            <person name="Hauser L."/>
            <person name="Kyrpides N."/>
            <person name="Ivanova N."/>
            <person name="Pagani I."/>
            <person name="Stolz J."/>
            <person name="Arkin A."/>
            <person name="Dehal P."/>
            <person name="Oremland R."/>
            <person name="Saltikov C."/>
            <person name="Basu P."/>
            <person name="Hollibaugh J."/>
            <person name="Newman D."/>
            <person name="Stolyar S."/>
            <person name="Hazen T."/>
            <person name="Woyke T."/>
        </authorList>
    </citation>
    <scope>NUCLEOTIDE SEQUENCE [LARGE SCALE GENOMIC DNA]</scope>
    <source>
        <strain evidence="16">ATCC 700032 / DSM 10660 / SES-3</strain>
    </source>
</reference>
<dbReference type="InterPro" id="IPR037066">
    <property type="entry name" value="Plug_dom_sf"/>
</dbReference>
<evidence type="ECO:0000256" key="12">
    <source>
        <dbReference type="SAM" id="SignalP"/>
    </source>
</evidence>
<dbReference type="InterPro" id="IPR000531">
    <property type="entry name" value="Beta-barrel_TonB"/>
</dbReference>
<keyword evidence="16" id="KW-1185">Reference proteome</keyword>
<proteinExistence type="inferred from homology"/>
<dbReference type="GO" id="GO:0015891">
    <property type="term" value="P:siderophore transport"/>
    <property type="evidence" value="ECO:0007669"/>
    <property type="project" value="InterPro"/>
</dbReference>
<dbReference type="Gene3D" id="2.170.130.10">
    <property type="entry name" value="TonB-dependent receptor, plug domain"/>
    <property type="match status" value="1"/>
</dbReference>
<dbReference type="OrthoDB" id="9760333at2"/>
<feature type="chain" id="PRO_5003682148" evidence="12">
    <location>
        <begin position="26"/>
        <end position="709"/>
    </location>
</feature>
<dbReference type="HOGENOM" id="CLU_008287_22_1_7"/>
<dbReference type="Pfam" id="PF07715">
    <property type="entry name" value="Plug"/>
    <property type="match status" value="1"/>
</dbReference>
<dbReference type="GO" id="GO:0009279">
    <property type="term" value="C:cell outer membrane"/>
    <property type="evidence" value="ECO:0007669"/>
    <property type="project" value="UniProtKB-SubCell"/>
</dbReference>
<dbReference type="GO" id="GO:0015344">
    <property type="term" value="F:siderophore uptake transmembrane transporter activity"/>
    <property type="evidence" value="ECO:0007669"/>
    <property type="project" value="TreeGrafter"/>
</dbReference>
<organism evidence="15 16">
    <name type="scientific">Sulfurospirillum barnesii (strain ATCC 700032 / DSM 10660 / SES-3)</name>
    <dbReference type="NCBI Taxonomy" id="760154"/>
    <lineage>
        <taxon>Bacteria</taxon>
        <taxon>Pseudomonadati</taxon>
        <taxon>Campylobacterota</taxon>
        <taxon>Epsilonproteobacteria</taxon>
        <taxon>Campylobacterales</taxon>
        <taxon>Sulfurospirillaceae</taxon>
        <taxon>Sulfurospirillum</taxon>
    </lineage>
</organism>
<dbReference type="InterPro" id="IPR036942">
    <property type="entry name" value="Beta-barrel_TonB_sf"/>
</dbReference>
<feature type="signal peptide" evidence="12">
    <location>
        <begin position="1"/>
        <end position="25"/>
    </location>
</feature>
<evidence type="ECO:0000256" key="11">
    <source>
        <dbReference type="RuleBase" id="RU003357"/>
    </source>
</evidence>
<dbReference type="PATRIC" id="fig|760154.4.peg.1154"/>
<keyword evidence="3 10" id="KW-0813">Transport</keyword>
<evidence type="ECO:0000256" key="5">
    <source>
        <dbReference type="ARBA" id="ARBA00022692"/>
    </source>
</evidence>
<keyword evidence="12" id="KW-0732">Signal</keyword>
<dbReference type="EMBL" id="CP003333">
    <property type="protein sequence ID" value="AFL68448.1"/>
    <property type="molecule type" value="Genomic_DNA"/>
</dbReference>
<evidence type="ECO:0000256" key="10">
    <source>
        <dbReference type="PROSITE-ProRule" id="PRU01360"/>
    </source>
</evidence>